<dbReference type="SUPFAM" id="SSF53850">
    <property type="entry name" value="Periplasmic binding protein-like II"/>
    <property type="match status" value="1"/>
</dbReference>
<dbReference type="PROSITE" id="PS51257">
    <property type="entry name" value="PROKAR_LIPOPROTEIN"/>
    <property type="match status" value="1"/>
</dbReference>
<evidence type="ECO:0000259" key="4">
    <source>
        <dbReference type="Pfam" id="PF09084"/>
    </source>
</evidence>
<feature type="domain" description="SsuA/THI5-like" evidence="4">
    <location>
        <begin position="44"/>
        <end position="261"/>
    </location>
</feature>
<gene>
    <name evidence="5" type="ORF">RB614_29105</name>
</gene>
<dbReference type="Pfam" id="PF09084">
    <property type="entry name" value="NMT1"/>
    <property type="match status" value="1"/>
</dbReference>
<keyword evidence="3" id="KW-0732">Signal</keyword>
<comment type="caution">
    <text evidence="5">The sequence shown here is derived from an EMBL/GenBank/DDBJ whole genome shotgun (WGS) entry which is preliminary data.</text>
</comment>
<dbReference type="RefSeq" id="WP_308715867.1">
    <property type="nucleotide sequence ID" value="NZ_JAVHUY010000032.1"/>
</dbReference>
<name>A0ABU0ZQ88_9ACTN</name>
<organism evidence="5 6">
    <name type="scientific">Phytohabitans maris</name>
    <dbReference type="NCBI Taxonomy" id="3071409"/>
    <lineage>
        <taxon>Bacteria</taxon>
        <taxon>Bacillati</taxon>
        <taxon>Actinomycetota</taxon>
        <taxon>Actinomycetes</taxon>
        <taxon>Micromonosporales</taxon>
        <taxon>Micromonosporaceae</taxon>
    </lineage>
</organism>
<dbReference type="EMBL" id="JAVHUY010000032">
    <property type="protein sequence ID" value="MDQ7908597.1"/>
    <property type="molecule type" value="Genomic_DNA"/>
</dbReference>
<dbReference type="Proteomes" id="UP001230908">
    <property type="component" value="Unassembled WGS sequence"/>
</dbReference>
<protein>
    <submittedName>
        <fullName evidence="5">ABC transporter substrate-binding protein</fullName>
    </submittedName>
</protein>
<accession>A0ABU0ZQ88</accession>
<keyword evidence="6" id="KW-1185">Reference proteome</keyword>
<evidence type="ECO:0000256" key="3">
    <source>
        <dbReference type="ARBA" id="ARBA00022729"/>
    </source>
</evidence>
<comment type="similarity">
    <text evidence="2">Belongs to the bacterial solute-binding protein SsuA/TauA family.</text>
</comment>
<dbReference type="Gene3D" id="3.40.190.10">
    <property type="entry name" value="Periplasmic binding protein-like II"/>
    <property type="match status" value="2"/>
</dbReference>
<evidence type="ECO:0000256" key="1">
    <source>
        <dbReference type="ARBA" id="ARBA00004418"/>
    </source>
</evidence>
<comment type="subcellular location">
    <subcellularLocation>
        <location evidence="1">Periplasm</location>
    </subcellularLocation>
</comment>
<sequence length="317" mass="33353">MSDVRRFLAFALVACLVAGCGSDPPASSDEGPDRVDVGVIAILDVAPIYLGKEKGFFASRGIDLTLTPAQGGAAIVPAVVSGQYQFGFSNVVSLLLARSERLPLKVVSNGNNSTGVDGADFGSVLVRGDSPIRTAADLPGHDIAVNTLRNIVDTTVRASVRKAGADPAALRFTELPFPDMPAALRSGKVDAAFMVEPFQSAARAQGARSVASSYVDAAPDLTVAVYFTSQPLVERDPDLVRRFGEAMRESLAYADAHPDEARRVIGTYTKIAPEVIAQVTLPKWPPEVNRASVQTLADLALRDGLIDSPVDVGALLP</sequence>
<dbReference type="PANTHER" id="PTHR30024">
    <property type="entry name" value="ALIPHATIC SULFONATES-BINDING PROTEIN-RELATED"/>
    <property type="match status" value="1"/>
</dbReference>
<evidence type="ECO:0000313" key="6">
    <source>
        <dbReference type="Proteomes" id="UP001230908"/>
    </source>
</evidence>
<evidence type="ECO:0000313" key="5">
    <source>
        <dbReference type="EMBL" id="MDQ7908597.1"/>
    </source>
</evidence>
<proteinExistence type="inferred from homology"/>
<dbReference type="PANTHER" id="PTHR30024:SF47">
    <property type="entry name" value="TAURINE-BINDING PERIPLASMIC PROTEIN"/>
    <property type="match status" value="1"/>
</dbReference>
<evidence type="ECO:0000256" key="2">
    <source>
        <dbReference type="ARBA" id="ARBA00010742"/>
    </source>
</evidence>
<dbReference type="InterPro" id="IPR015168">
    <property type="entry name" value="SsuA/THI5"/>
</dbReference>
<reference evidence="5 6" key="1">
    <citation type="submission" date="2023-08" db="EMBL/GenBank/DDBJ databases">
        <title>Phytohabitans sansha sp. nov., isolated from marine sediment.</title>
        <authorList>
            <person name="Zhao Y."/>
            <person name="Yi K."/>
        </authorList>
    </citation>
    <scope>NUCLEOTIDE SEQUENCE [LARGE SCALE GENOMIC DNA]</scope>
    <source>
        <strain evidence="5 6">ZYX-F-186</strain>
    </source>
</reference>